<organism evidence="2 3">
    <name type="scientific">Cuscuta epithymum</name>
    <dbReference type="NCBI Taxonomy" id="186058"/>
    <lineage>
        <taxon>Eukaryota</taxon>
        <taxon>Viridiplantae</taxon>
        <taxon>Streptophyta</taxon>
        <taxon>Embryophyta</taxon>
        <taxon>Tracheophyta</taxon>
        <taxon>Spermatophyta</taxon>
        <taxon>Magnoliopsida</taxon>
        <taxon>eudicotyledons</taxon>
        <taxon>Gunneridae</taxon>
        <taxon>Pentapetalae</taxon>
        <taxon>asterids</taxon>
        <taxon>lamiids</taxon>
        <taxon>Solanales</taxon>
        <taxon>Convolvulaceae</taxon>
        <taxon>Cuscuteae</taxon>
        <taxon>Cuscuta</taxon>
        <taxon>Cuscuta subgen. Cuscuta</taxon>
    </lineage>
</organism>
<feature type="region of interest" description="Disordered" evidence="1">
    <location>
        <begin position="1"/>
        <end position="23"/>
    </location>
</feature>
<sequence>MTSRSKAGDHGAEEDLPDCQPGKFEYTDGVYVAAARSFRSRPQPTLKIYNSATARARRRRKTRKTVTGLDRRDRRQQHVHNNSFVAPHASRSLAVSRQRRQAEGNANAHLL</sequence>
<evidence type="ECO:0000313" key="3">
    <source>
        <dbReference type="Proteomes" id="UP001152523"/>
    </source>
</evidence>
<proteinExistence type="predicted"/>
<gene>
    <name evidence="2" type="ORF">CEPIT_LOCUS6730</name>
</gene>
<name>A0AAV0CNW5_9ASTE</name>
<evidence type="ECO:0000256" key="1">
    <source>
        <dbReference type="SAM" id="MobiDB-lite"/>
    </source>
</evidence>
<feature type="compositionally biased region" description="Basic residues" evidence="1">
    <location>
        <begin position="55"/>
        <end position="64"/>
    </location>
</feature>
<dbReference type="Proteomes" id="UP001152523">
    <property type="component" value="Unassembled WGS sequence"/>
</dbReference>
<feature type="compositionally biased region" description="Basic and acidic residues" evidence="1">
    <location>
        <begin position="1"/>
        <end position="13"/>
    </location>
</feature>
<protein>
    <submittedName>
        <fullName evidence="2">Uncharacterized protein</fullName>
    </submittedName>
</protein>
<dbReference type="AlphaFoldDB" id="A0AAV0CNW5"/>
<evidence type="ECO:0000313" key="2">
    <source>
        <dbReference type="EMBL" id="CAH9079141.1"/>
    </source>
</evidence>
<reference evidence="2" key="1">
    <citation type="submission" date="2022-07" db="EMBL/GenBank/DDBJ databases">
        <authorList>
            <person name="Macas J."/>
            <person name="Novak P."/>
            <person name="Neumann P."/>
        </authorList>
    </citation>
    <scope>NUCLEOTIDE SEQUENCE</scope>
</reference>
<comment type="caution">
    <text evidence="2">The sequence shown here is derived from an EMBL/GenBank/DDBJ whole genome shotgun (WGS) entry which is preliminary data.</text>
</comment>
<feature type="region of interest" description="Disordered" evidence="1">
    <location>
        <begin position="46"/>
        <end position="111"/>
    </location>
</feature>
<dbReference type="EMBL" id="CAMAPF010000033">
    <property type="protein sequence ID" value="CAH9079141.1"/>
    <property type="molecule type" value="Genomic_DNA"/>
</dbReference>
<keyword evidence="3" id="KW-1185">Reference proteome</keyword>
<accession>A0AAV0CNW5</accession>